<sequence>MNGMSTANAIRSWGVCLAGFCTQLITVFSLNALSMTMASMALDFGVKATDFAIAASIYGVLVSGMGLVWGYAVDHIGIRLTMIIGSLGAAIMLFLCGTFGNSVTSIVVLYSGAALFVAAMGMATTPKLIRTWFNAKWVGKALALVSAGGTIAGIVVGIILPPAIESGGWSMGFYIIAALIVVCSIVMVIFVKDDPYKMGMVPFGDDPSTAKAPVKEEKKVLTEEEKAAKRKANIDALLGVLKNPMLWAVGLVWLLYQGIAYTNTTYMVVTIKEAGWALALAGIASSTMRTAQTFGNIGWGAISDFLSRKVTVLVLGILAGIVWIAMFFVLSDPEASPFGDSSIFVMMVALGLTFCFIPVLNSMNTDVFPKETLGTCSGVTTAPTPGFSTRRRLS</sequence>
<dbReference type="PROSITE" id="PS50850">
    <property type="entry name" value="MFS"/>
    <property type="match status" value="1"/>
</dbReference>
<dbReference type="InterPro" id="IPR020846">
    <property type="entry name" value="MFS_dom"/>
</dbReference>
<evidence type="ECO:0000259" key="6">
    <source>
        <dbReference type="PROSITE" id="PS50850"/>
    </source>
</evidence>
<dbReference type="OrthoDB" id="3174896at2"/>
<evidence type="ECO:0000256" key="1">
    <source>
        <dbReference type="ARBA" id="ARBA00004651"/>
    </source>
</evidence>
<protein>
    <submittedName>
        <fullName evidence="7">MFS transporter</fullName>
    </submittedName>
</protein>
<dbReference type="RefSeq" id="WP_158049696.1">
    <property type="nucleotide sequence ID" value="NZ_WAJR01000013.1"/>
</dbReference>
<feature type="transmembrane region" description="Helical" evidence="5">
    <location>
        <begin position="80"/>
        <end position="100"/>
    </location>
</feature>
<feature type="transmembrane region" description="Helical" evidence="5">
    <location>
        <begin position="141"/>
        <end position="160"/>
    </location>
</feature>
<dbReference type="Gene3D" id="1.20.1250.20">
    <property type="entry name" value="MFS general substrate transporter like domains"/>
    <property type="match status" value="2"/>
</dbReference>
<dbReference type="InterPro" id="IPR011701">
    <property type="entry name" value="MFS"/>
</dbReference>
<dbReference type="Proteomes" id="UP000468668">
    <property type="component" value="Unassembled WGS sequence"/>
</dbReference>
<evidence type="ECO:0000313" key="7">
    <source>
        <dbReference type="EMBL" id="KAB1640395.1"/>
    </source>
</evidence>
<feature type="transmembrane region" description="Helical" evidence="5">
    <location>
        <begin position="236"/>
        <end position="256"/>
    </location>
</feature>
<evidence type="ECO:0000256" key="5">
    <source>
        <dbReference type="SAM" id="Phobius"/>
    </source>
</evidence>
<dbReference type="InterPro" id="IPR036259">
    <property type="entry name" value="MFS_trans_sf"/>
</dbReference>
<accession>A0A6N6NMA7</accession>
<feature type="transmembrane region" description="Helical" evidence="5">
    <location>
        <begin position="310"/>
        <end position="330"/>
    </location>
</feature>
<keyword evidence="4 5" id="KW-0472">Membrane</keyword>
<dbReference type="PANTHER" id="PTHR43826">
    <property type="entry name" value="GLUCOSE-6-PHOSPHATE EXCHANGER SLC37A4"/>
    <property type="match status" value="1"/>
</dbReference>
<organism evidence="7 8">
    <name type="scientific">Ellagibacter isourolithinifaciens</name>
    <dbReference type="NCBI Taxonomy" id="2137581"/>
    <lineage>
        <taxon>Bacteria</taxon>
        <taxon>Bacillati</taxon>
        <taxon>Actinomycetota</taxon>
        <taxon>Coriobacteriia</taxon>
        <taxon>Eggerthellales</taxon>
        <taxon>Eggerthellaceae</taxon>
        <taxon>Ellagibacter</taxon>
    </lineage>
</organism>
<evidence type="ECO:0000256" key="2">
    <source>
        <dbReference type="ARBA" id="ARBA00022692"/>
    </source>
</evidence>
<feature type="transmembrane region" description="Helical" evidence="5">
    <location>
        <begin position="172"/>
        <end position="191"/>
    </location>
</feature>
<comment type="caution">
    <text evidence="7">The sequence shown here is derived from an EMBL/GenBank/DDBJ whole genome shotgun (WGS) entry which is preliminary data.</text>
</comment>
<dbReference type="Pfam" id="PF07690">
    <property type="entry name" value="MFS_1"/>
    <property type="match status" value="1"/>
</dbReference>
<keyword evidence="3 5" id="KW-1133">Transmembrane helix</keyword>
<gene>
    <name evidence="7" type="ORF">F8C90_06505</name>
</gene>
<dbReference type="AlphaFoldDB" id="A0A6N6NMA7"/>
<name>A0A6N6NMA7_9ACTN</name>
<evidence type="ECO:0000256" key="3">
    <source>
        <dbReference type="ARBA" id="ARBA00022989"/>
    </source>
</evidence>
<dbReference type="SUPFAM" id="SSF103473">
    <property type="entry name" value="MFS general substrate transporter"/>
    <property type="match status" value="1"/>
</dbReference>
<evidence type="ECO:0000256" key="4">
    <source>
        <dbReference type="ARBA" id="ARBA00023136"/>
    </source>
</evidence>
<feature type="domain" description="Major facilitator superfamily (MFS) profile" evidence="6">
    <location>
        <begin position="15"/>
        <end position="394"/>
    </location>
</feature>
<comment type="subcellular location">
    <subcellularLocation>
        <location evidence="1">Cell membrane</location>
        <topology evidence="1">Multi-pass membrane protein</topology>
    </subcellularLocation>
</comment>
<reference evidence="7 8" key="1">
    <citation type="submission" date="2019-09" db="EMBL/GenBank/DDBJ databases">
        <title>Whole genome shotgun sequencing (WGS) of Ellagibacter isourolithinifaciens DSM 104140(T) and Adlercreutzia muris DSM 29508(T).</title>
        <authorList>
            <person name="Stoll D.A."/>
            <person name="Danylec N."/>
            <person name="Huch M."/>
        </authorList>
    </citation>
    <scope>NUCLEOTIDE SEQUENCE [LARGE SCALE GENOMIC DNA]</scope>
    <source>
        <strain evidence="7 8">DSM 104140</strain>
    </source>
</reference>
<keyword evidence="8" id="KW-1185">Reference proteome</keyword>
<dbReference type="EMBL" id="WAJR01000013">
    <property type="protein sequence ID" value="KAB1640395.1"/>
    <property type="molecule type" value="Genomic_DNA"/>
</dbReference>
<feature type="transmembrane region" description="Helical" evidence="5">
    <location>
        <begin position="342"/>
        <end position="360"/>
    </location>
</feature>
<dbReference type="GO" id="GO:0005886">
    <property type="term" value="C:plasma membrane"/>
    <property type="evidence" value="ECO:0007669"/>
    <property type="project" value="UniProtKB-SubCell"/>
</dbReference>
<dbReference type="GO" id="GO:0061513">
    <property type="term" value="F:glucose 6-phosphate:phosphate antiporter activity"/>
    <property type="evidence" value="ECO:0007669"/>
    <property type="project" value="TreeGrafter"/>
</dbReference>
<feature type="transmembrane region" description="Helical" evidence="5">
    <location>
        <begin position="106"/>
        <end position="129"/>
    </location>
</feature>
<feature type="transmembrane region" description="Helical" evidence="5">
    <location>
        <begin position="12"/>
        <end position="31"/>
    </location>
</feature>
<dbReference type="GeneID" id="98658054"/>
<proteinExistence type="predicted"/>
<evidence type="ECO:0000313" key="8">
    <source>
        <dbReference type="Proteomes" id="UP000468668"/>
    </source>
</evidence>
<feature type="transmembrane region" description="Helical" evidence="5">
    <location>
        <begin position="51"/>
        <end position="73"/>
    </location>
</feature>
<dbReference type="GO" id="GO:0035435">
    <property type="term" value="P:phosphate ion transmembrane transport"/>
    <property type="evidence" value="ECO:0007669"/>
    <property type="project" value="TreeGrafter"/>
</dbReference>
<dbReference type="InterPro" id="IPR051337">
    <property type="entry name" value="OPA_Antiporter"/>
</dbReference>
<keyword evidence="2 5" id="KW-0812">Transmembrane</keyword>
<dbReference type="PANTHER" id="PTHR43826:SF3">
    <property type="entry name" value="GLUCOSE-6-PHOSPHATE EXCHANGER SLC37A4"/>
    <property type="match status" value="1"/>
</dbReference>